<name>A0AAV2D7A0_9ROSI</name>
<organism evidence="3 4">
    <name type="scientific">Linum trigynum</name>
    <dbReference type="NCBI Taxonomy" id="586398"/>
    <lineage>
        <taxon>Eukaryota</taxon>
        <taxon>Viridiplantae</taxon>
        <taxon>Streptophyta</taxon>
        <taxon>Embryophyta</taxon>
        <taxon>Tracheophyta</taxon>
        <taxon>Spermatophyta</taxon>
        <taxon>Magnoliopsida</taxon>
        <taxon>eudicotyledons</taxon>
        <taxon>Gunneridae</taxon>
        <taxon>Pentapetalae</taxon>
        <taxon>rosids</taxon>
        <taxon>fabids</taxon>
        <taxon>Malpighiales</taxon>
        <taxon>Linaceae</taxon>
        <taxon>Linum</taxon>
    </lineage>
</organism>
<evidence type="ECO:0000313" key="3">
    <source>
        <dbReference type="EMBL" id="CAL1367633.1"/>
    </source>
</evidence>
<evidence type="ECO:0000313" key="4">
    <source>
        <dbReference type="Proteomes" id="UP001497516"/>
    </source>
</evidence>
<dbReference type="InterPro" id="IPR036188">
    <property type="entry name" value="FAD/NAD-bd_sf"/>
</dbReference>
<dbReference type="AlphaFoldDB" id="A0AAV2D7A0"/>
<evidence type="ECO:0000256" key="1">
    <source>
        <dbReference type="ARBA" id="ARBA00005995"/>
    </source>
</evidence>
<dbReference type="InterPro" id="IPR002937">
    <property type="entry name" value="Amino_oxidase"/>
</dbReference>
<dbReference type="Gene3D" id="3.50.50.60">
    <property type="entry name" value="FAD/NAD(P)-binding domain"/>
    <property type="match status" value="1"/>
</dbReference>
<dbReference type="EMBL" id="OZ034815">
    <property type="protein sequence ID" value="CAL1367633.1"/>
    <property type="molecule type" value="Genomic_DNA"/>
</dbReference>
<dbReference type="Proteomes" id="UP001497516">
    <property type="component" value="Chromosome 2"/>
</dbReference>
<dbReference type="GO" id="GO:0016491">
    <property type="term" value="F:oxidoreductase activity"/>
    <property type="evidence" value="ECO:0007669"/>
    <property type="project" value="InterPro"/>
</dbReference>
<accession>A0AAV2D7A0</accession>
<gene>
    <name evidence="3" type="ORF">LTRI10_LOCUS11199</name>
</gene>
<dbReference type="PANTHER" id="PTHR10742">
    <property type="entry name" value="FLAVIN MONOAMINE OXIDASE"/>
    <property type="match status" value="1"/>
</dbReference>
<keyword evidence="4" id="KW-1185">Reference proteome</keyword>
<dbReference type="InterPro" id="IPR050281">
    <property type="entry name" value="Flavin_monoamine_oxidase"/>
</dbReference>
<dbReference type="GO" id="GO:0006598">
    <property type="term" value="P:polyamine catabolic process"/>
    <property type="evidence" value="ECO:0007669"/>
    <property type="project" value="TreeGrafter"/>
</dbReference>
<dbReference type="Pfam" id="PF01593">
    <property type="entry name" value="Amino_oxidase"/>
    <property type="match status" value="1"/>
</dbReference>
<evidence type="ECO:0000259" key="2">
    <source>
        <dbReference type="Pfam" id="PF01593"/>
    </source>
</evidence>
<reference evidence="3 4" key="1">
    <citation type="submission" date="2024-04" db="EMBL/GenBank/DDBJ databases">
        <authorList>
            <person name="Fracassetti M."/>
        </authorList>
    </citation>
    <scope>NUCLEOTIDE SEQUENCE [LARGE SCALE GENOMIC DNA]</scope>
</reference>
<dbReference type="PANTHER" id="PTHR10742:SF313">
    <property type="entry name" value="AMINE OXIDASE"/>
    <property type="match status" value="1"/>
</dbReference>
<dbReference type="SUPFAM" id="SSF51905">
    <property type="entry name" value="FAD/NAD(P)-binding domain"/>
    <property type="match status" value="1"/>
</dbReference>
<protein>
    <recommendedName>
        <fullName evidence="2">Amine oxidase domain-containing protein</fullName>
    </recommendedName>
</protein>
<sequence length="78" mass="9291">MAVSVEAKYAIVSVSLRVLQSNLIKFIPNLPEWKRRAVNEFDMGDFTKIFMKFLRKFWPSDQSDFTKIFIINLWLFTI</sequence>
<feature type="domain" description="Amine oxidase" evidence="2">
    <location>
        <begin position="5"/>
        <end position="62"/>
    </location>
</feature>
<proteinExistence type="inferred from homology"/>
<dbReference type="Gene3D" id="3.90.660.10">
    <property type="match status" value="1"/>
</dbReference>
<comment type="similarity">
    <text evidence="1">Belongs to the flavin monoamine oxidase family.</text>
</comment>